<dbReference type="AlphaFoldDB" id="A0A9Q1AQY5"/>
<keyword evidence="3" id="KW-1185">Reference proteome</keyword>
<organism evidence="2 3">
    <name type="scientific">Phrynocephalus forsythii</name>
    <dbReference type="NCBI Taxonomy" id="171643"/>
    <lineage>
        <taxon>Eukaryota</taxon>
        <taxon>Metazoa</taxon>
        <taxon>Chordata</taxon>
        <taxon>Craniata</taxon>
        <taxon>Vertebrata</taxon>
        <taxon>Euteleostomi</taxon>
        <taxon>Lepidosauria</taxon>
        <taxon>Squamata</taxon>
        <taxon>Bifurcata</taxon>
        <taxon>Unidentata</taxon>
        <taxon>Episquamata</taxon>
        <taxon>Toxicofera</taxon>
        <taxon>Iguania</taxon>
        <taxon>Acrodonta</taxon>
        <taxon>Agamidae</taxon>
        <taxon>Agaminae</taxon>
        <taxon>Phrynocephalus</taxon>
    </lineage>
</organism>
<evidence type="ECO:0000256" key="1">
    <source>
        <dbReference type="SAM" id="SignalP"/>
    </source>
</evidence>
<protein>
    <recommendedName>
        <fullName evidence="4">CAMPATH-1 antigen</fullName>
    </recommendedName>
</protein>
<accession>A0A9Q1AQY5</accession>
<feature type="chain" id="PRO_5040108050" description="CAMPATH-1 antigen" evidence="1">
    <location>
        <begin position="20"/>
        <end position="70"/>
    </location>
</feature>
<gene>
    <name evidence="2" type="ORF">JRQ81_011847</name>
</gene>
<dbReference type="Proteomes" id="UP001142489">
    <property type="component" value="Unassembled WGS sequence"/>
</dbReference>
<keyword evidence="1" id="KW-0732">Signal</keyword>
<evidence type="ECO:0000313" key="3">
    <source>
        <dbReference type="Proteomes" id="UP001142489"/>
    </source>
</evidence>
<sequence>MKAILFILGFLLLMNLTLADVSKETDKAASQTQTTSASPSTAVKNAANLGGPSVLLLSLMVVTFHLFRLY</sequence>
<feature type="signal peptide" evidence="1">
    <location>
        <begin position="1"/>
        <end position="19"/>
    </location>
</feature>
<proteinExistence type="predicted"/>
<name>A0A9Q1AQY5_9SAUR</name>
<comment type="caution">
    <text evidence="2">The sequence shown here is derived from an EMBL/GenBank/DDBJ whole genome shotgun (WGS) entry which is preliminary data.</text>
</comment>
<evidence type="ECO:0000313" key="2">
    <source>
        <dbReference type="EMBL" id="KAJ7304302.1"/>
    </source>
</evidence>
<reference evidence="2" key="1">
    <citation type="journal article" date="2023" name="DNA Res.">
        <title>Chromosome-level genome assembly of Phrynocephalus forsythii using third-generation DNA sequencing and Hi-C analysis.</title>
        <authorList>
            <person name="Qi Y."/>
            <person name="Zhao W."/>
            <person name="Zhao Y."/>
            <person name="Niu C."/>
            <person name="Cao S."/>
            <person name="Zhang Y."/>
        </authorList>
    </citation>
    <scope>NUCLEOTIDE SEQUENCE</scope>
    <source>
        <tissue evidence="2">Muscle</tissue>
    </source>
</reference>
<evidence type="ECO:0008006" key="4">
    <source>
        <dbReference type="Google" id="ProtNLM"/>
    </source>
</evidence>
<dbReference type="EMBL" id="JAPFRF010000023">
    <property type="protein sequence ID" value="KAJ7304302.1"/>
    <property type="molecule type" value="Genomic_DNA"/>
</dbReference>